<keyword evidence="1" id="KW-0732">Signal</keyword>
<dbReference type="OrthoDB" id="195526at2"/>
<evidence type="ECO:0000256" key="1">
    <source>
        <dbReference type="SAM" id="SignalP"/>
    </source>
</evidence>
<feature type="chain" id="PRO_5020409754" description="Calcium-dependent phosphoinositide phospholipase C" evidence="1">
    <location>
        <begin position="19"/>
        <end position="363"/>
    </location>
</feature>
<dbReference type="GO" id="GO:0006629">
    <property type="term" value="P:lipid metabolic process"/>
    <property type="evidence" value="ECO:0007669"/>
    <property type="project" value="InterPro"/>
</dbReference>
<evidence type="ECO:0000313" key="2">
    <source>
        <dbReference type="EMBL" id="RZF65985.1"/>
    </source>
</evidence>
<gene>
    <name evidence="2" type="ORF">EWE75_03050</name>
</gene>
<comment type="caution">
    <text evidence="2">The sequence shown here is derived from an EMBL/GenBank/DDBJ whole genome shotgun (WGS) entry which is preliminary data.</text>
</comment>
<organism evidence="2 3">
    <name type="scientific">Sphingomonas populi</name>
    <dbReference type="NCBI Taxonomy" id="2484750"/>
    <lineage>
        <taxon>Bacteria</taxon>
        <taxon>Pseudomonadati</taxon>
        <taxon>Pseudomonadota</taxon>
        <taxon>Alphaproteobacteria</taxon>
        <taxon>Sphingomonadales</taxon>
        <taxon>Sphingomonadaceae</taxon>
        <taxon>Sphingomonas</taxon>
    </lineage>
</organism>
<evidence type="ECO:0000313" key="3">
    <source>
        <dbReference type="Proteomes" id="UP000292085"/>
    </source>
</evidence>
<name>A0A4Q6Y086_9SPHN</name>
<dbReference type="Pfam" id="PF16670">
    <property type="entry name" value="PI-PLC-C1"/>
    <property type="match status" value="1"/>
</dbReference>
<dbReference type="SUPFAM" id="SSF51695">
    <property type="entry name" value="PLC-like phosphodiesterases"/>
    <property type="match status" value="1"/>
</dbReference>
<sequence>MIRATLLGLAALALGAAAPPLRMNDIQVIGSHNSFKARIPDAVMARLRAIEPKLADGLDYYHLPLAEQLDHGVRQIEIDIFADPKGGRYADPKGEVWARAAGETTAFDRAAMRQPGFKVFHIPDVDYISTCVTLRRCLGEVDRWSRQHPDHLPIMITINAADTPSDRPGITDPIALDDPALLDALDVEIRSAFRGNRLITPDEVRGNAPSLSQAVRQRGWPSLSAARGRVYILFDVRKAVSDTYRQGHPSLAGRAMFGWYPGDDADSAVQIVQDPLVDEAKIRRWVQQGLIVRTRSDANTAEARAKDYRKAEAAMASGAQAVSTDYYPGAPDPLHTGFTVTLPRGEMARCSPVRVASGCRLRR</sequence>
<dbReference type="Proteomes" id="UP000292085">
    <property type="component" value="Unassembled WGS sequence"/>
</dbReference>
<dbReference type="CDD" id="cd08589">
    <property type="entry name" value="PI-PLCc_SaPLC1_like"/>
    <property type="match status" value="1"/>
</dbReference>
<proteinExistence type="predicted"/>
<dbReference type="GO" id="GO:0008081">
    <property type="term" value="F:phosphoric diester hydrolase activity"/>
    <property type="evidence" value="ECO:0007669"/>
    <property type="project" value="InterPro"/>
</dbReference>
<keyword evidence="3" id="KW-1185">Reference proteome</keyword>
<dbReference type="InterPro" id="IPR017946">
    <property type="entry name" value="PLC-like_Pdiesterase_TIM-brl"/>
</dbReference>
<reference evidence="2 3" key="1">
    <citation type="submission" date="2019-02" db="EMBL/GenBank/DDBJ databases">
        <authorList>
            <person name="Li Y."/>
        </authorList>
    </citation>
    <scope>NUCLEOTIDE SEQUENCE [LARGE SCALE GENOMIC DNA]</scope>
    <source>
        <strain evidence="2 3">3-7</strain>
    </source>
</reference>
<dbReference type="EMBL" id="SGIS01000003">
    <property type="protein sequence ID" value="RZF65985.1"/>
    <property type="molecule type" value="Genomic_DNA"/>
</dbReference>
<protein>
    <recommendedName>
        <fullName evidence="4">Calcium-dependent phosphoinositide phospholipase C</fullName>
    </recommendedName>
</protein>
<dbReference type="RefSeq" id="WP_130155223.1">
    <property type="nucleotide sequence ID" value="NZ_SGIS01000003.1"/>
</dbReference>
<feature type="signal peptide" evidence="1">
    <location>
        <begin position="1"/>
        <end position="18"/>
    </location>
</feature>
<dbReference type="InterPro" id="IPR032075">
    <property type="entry name" value="PI-PLC-C1"/>
</dbReference>
<accession>A0A4Q6Y086</accession>
<evidence type="ECO:0008006" key="4">
    <source>
        <dbReference type="Google" id="ProtNLM"/>
    </source>
</evidence>
<dbReference type="AlphaFoldDB" id="A0A4Q6Y086"/>
<dbReference type="Gene3D" id="3.20.20.190">
    <property type="entry name" value="Phosphatidylinositol (PI) phosphodiesterase"/>
    <property type="match status" value="1"/>
</dbReference>